<keyword evidence="1" id="KW-1208">Phospholipid metabolism</keyword>
<dbReference type="EMBL" id="QJPH01000228">
    <property type="protein sequence ID" value="PZN82291.1"/>
    <property type="molecule type" value="Genomic_DNA"/>
</dbReference>
<dbReference type="InterPro" id="IPR036681">
    <property type="entry name" value="PgpA-like_sf"/>
</dbReference>
<feature type="transmembrane region" description="Helical" evidence="2">
    <location>
        <begin position="43"/>
        <end position="71"/>
    </location>
</feature>
<dbReference type="GO" id="GO:0008962">
    <property type="term" value="F:phosphatidylglycerophosphatase activity"/>
    <property type="evidence" value="ECO:0007669"/>
    <property type="project" value="UniProtKB-EC"/>
</dbReference>
<dbReference type="CDD" id="cd06971">
    <property type="entry name" value="PgpA"/>
    <property type="match status" value="1"/>
</dbReference>
<keyword evidence="1" id="KW-0443">Lipid metabolism</keyword>
<dbReference type="InterPro" id="IPR007686">
    <property type="entry name" value="YutG/PgpA"/>
</dbReference>
<keyword evidence="1" id="KW-0479">Metal-binding</keyword>
<feature type="transmembrane region" description="Helical" evidence="2">
    <location>
        <begin position="92"/>
        <end position="119"/>
    </location>
</feature>
<keyword evidence="1" id="KW-0442">Lipid degradation</keyword>
<evidence type="ECO:0000313" key="4">
    <source>
        <dbReference type="EMBL" id="PZN82291.1"/>
    </source>
</evidence>
<dbReference type="Proteomes" id="UP000249396">
    <property type="component" value="Unassembled WGS sequence"/>
</dbReference>
<dbReference type="EC" id="3.1.3.27" evidence="1"/>
<protein>
    <recommendedName>
        <fullName evidence="1">Phosphatidylglycerophosphatase A</fullName>
        <ecNumber evidence="1">3.1.3.27</ecNumber>
    </recommendedName>
    <alternativeName>
        <fullName evidence="1">Phosphatidylglycerolphosphate phosphatase A</fullName>
    </alternativeName>
</protein>
<reference evidence="4 5" key="1">
    <citation type="journal article" date="2018" name="Aquat. Microb. Ecol.">
        <title>Gammaproteobacterial methanotrophs dominate.</title>
        <authorList>
            <person name="Rissanen A.J."/>
            <person name="Saarenheimo J."/>
            <person name="Tiirola M."/>
            <person name="Peura S."/>
            <person name="Aalto S.L."/>
            <person name="Karvinen A."/>
            <person name="Nykanen H."/>
        </authorList>
    </citation>
    <scope>NUCLEOTIDE SEQUENCE [LARGE SCALE GENOMIC DNA]</scope>
    <source>
        <strain evidence="4">AMbin10</strain>
    </source>
</reference>
<evidence type="ECO:0000256" key="2">
    <source>
        <dbReference type="SAM" id="Phobius"/>
    </source>
</evidence>
<evidence type="ECO:0000259" key="3">
    <source>
        <dbReference type="Pfam" id="PF04608"/>
    </source>
</evidence>
<dbReference type="Pfam" id="PF04608">
    <property type="entry name" value="PgpA"/>
    <property type="match status" value="1"/>
</dbReference>
<keyword evidence="1" id="KW-1003">Cell membrane</keyword>
<keyword evidence="2" id="KW-1133">Transmembrane helix</keyword>
<comment type="function">
    <text evidence="1">Lipid phosphatase which dephosphorylates phosphatidylglycerophosphate (PGP) to phosphatidylglycerol (PG).</text>
</comment>
<sequence>MQSNHKKIPAALILKNPVCFLAFGFGSGLSPKAPGTCGTLVAIPLYLIAAHLSLWAYLALTLLMFLTGAWLCGRCGQILGIEDHGGIVWDEFTGLFITLAGTPASPSVVIAGFVLFRLFDIFKPWPVSWLDRNVHGGLGIMLDDAVAGLFALSILSILLHFGLL</sequence>
<dbReference type="InterPro" id="IPR026037">
    <property type="entry name" value="PgpA"/>
</dbReference>
<keyword evidence="1" id="KW-0460">Magnesium</keyword>
<keyword evidence="1" id="KW-0378">Hydrolase</keyword>
<dbReference type="PANTHER" id="PTHR36305:SF1">
    <property type="entry name" value="PHOSPHATIDYLGLYCEROPHOSPHATASE A"/>
    <property type="match status" value="1"/>
</dbReference>
<comment type="caution">
    <text evidence="4">The sequence shown here is derived from an EMBL/GenBank/DDBJ whole genome shotgun (WGS) entry which is preliminary data.</text>
</comment>
<feature type="transmembrane region" description="Helical" evidence="2">
    <location>
        <begin position="12"/>
        <end position="31"/>
    </location>
</feature>
<name>A0A2W4RE90_9GAMM</name>
<dbReference type="GO" id="GO:0006655">
    <property type="term" value="P:phosphatidylglycerol biosynthetic process"/>
    <property type="evidence" value="ECO:0007669"/>
    <property type="project" value="UniProtKB-UniPathway"/>
</dbReference>
<comment type="cofactor">
    <cofactor evidence="1">
        <name>Mg(2+)</name>
        <dbReference type="ChEBI" id="CHEBI:18420"/>
    </cofactor>
</comment>
<keyword evidence="1 2" id="KW-0472">Membrane</keyword>
<dbReference type="GO" id="GO:0009395">
    <property type="term" value="P:phospholipid catabolic process"/>
    <property type="evidence" value="ECO:0007669"/>
    <property type="project" value="UniProtKB-KW"/>
</dbReference>
<comment type="catalytic activity">
    <reaction evidence="1">
        <text>a 1,2-diacyl-sn-glycero-3-phospho-(1'-sn-glycero-3'-phosphate) + H2O = a 1,2-diacyl-sn-glycero-3-phospho-(1'-sn-glycerol) + phosphate</text>
        <dbReference type="Rhea" id="RHEA:33751"/>
        <dbReference type="ChEBI" id="CHEBI:15377"/>
        <dbReference type="ChEBI" id="CHEBI:43474"/>
        <dbReference type="ChEBI" id="CHEBI:60110"/>
        <dbReference type="ChEBI" id="CHEBI:64716"/>
        <dbReference type="EC" id="3.1.3.27"/>
    </reaction>
</comment>
<keyword evidence="1" id="KW-0595">Phospholipid degradation</keyword>
<dbReference type="GO" id="GO:0005886">
    <property type="term" value="C:plasma membrane"/>
    <property type="evidence" value="ECO:0007669"/>
    <property type="project" value="UniProtKB-SubCell"/>
</dbReference>
<evidence type="ECO:0000313" key="5">
    <source>
        <dbReference type="Proteomes" id="UP000249396"/>
    </source>
</evidence>
<feature type="transmembrane region" description="Helical" evidence="2">
    <location>
        <begin position="139"/>
        <end position="163"/>
    </location>
</feature>
<feature type="domain" description="YutG/PgpA" evidence="3">
    <location>
        <begin position="21"/>
        <end position="157"/>
    </location>
</feature>
<dbReference type="PANTHER" id="PTHR36305">
    <property type="entry name" value="PHOSPHATIDYLGLYCEROPHOSPHATASE A"/>
    <property type="match status" value="1"/>
</dbReference>
<keyword evidence="1 2" id="KW-0812">Transmembrane</keyword>
<organism evidence="4 5">
    <name type="scientific">Candidatus Methylumidiphilus alinenensis</name>
    <dbReference type="NCBI Taxonomy" id="2202197"/>
    <lineage>
        <taxon>Bacteria</taxon>
        <taxon>Pseudomonadati</taxon>
        <taxon>Pseudomonadota</taxon>
        <taxon>Gammaproteobacteria</taxon>
        <taxon>Methylococcales</taxon>
        <taxon>Candidatus Methylumidiphilus</taxon>
    </lineage>
</organism>
<dbReference type="SUPFAM" id="SSF101307">
    <property type="entry name" value="YutG-like"/>
    <property type="match status" value="1"/>
</dbReference>
<evidence type="ECO:0000256" key="1">
    <source>
        <dbReference type="PIRNR" id="PIRNR006162"/>
    </source>
</evidence>
<keyword evidence="1" id="KW-0997">Cell inner membrane</keyword>
<comment type="subcellular location">
    <subcellularLocation>
        <location evidence="1">Cell inner membrane</location>
        <topology evidence="1">Multi-pass membrane protein</topology>
    </subcellularLocation>
</comment>
<proteinExistence type="predicted"/>
<dbReference type="AlphaFoldDB" id="A0A2W4RE90"/>
<dbReference type="UniPathway" id="UPA00084">
    <property type="reaction ID" value="UER00504"/>
</dbReference>
<accession>A0A2W4RE90</accession>
<dbReference type="PIRSF" id="PIRSF006162">
    <property type="entry name" value="PgpA"/>
    <property type="match status" value="1"/>
</dbReference>
<gene>
    <name evidence="4" type="ORF">DM484_06805</name>
</gene>
<comment type="pathway">
    <text evidence="1">Phospholipid metabolism; phosphatidylglycerol biosynthesis; phosphatidylglycerol from CDP-diacylglycerol: step 2/2.</text>
</comment>
<dbReference type="GO" id="GO:0046872">
    <property type="term" value="F:metal ion binding"/>
    <property type="evidence" value="ECO:0007669"/>
    <property type="project" value="UniProtKB-KW"/>
</dbReference>